<evidence type="ECO:0000256" key="9">
    <source>
        <dbReference type="ARBA" id="ARBA00023180"/>
    </source>
</evidence>
<feature type="domain" description="Protein kinase" evidence="13">
    <location>
        <begin position="338"/>
        <end position="627"/>
    </location>
</feature>
<keyword evidence="4" id="KW-0677">Repeat</keyword>
<feature type="domain" description="Gnk2-homologous" evidence="14">
    <location>
        <begin position="35"/>
        <end position="140"/>
    </location>
</feature>
<proteinExistence type="predicted"/>
<feature type="transmembrane region" description="Helical" evidence="11">
    <location>
        <begin position="274"/>
        <end position="298"/>
    </location>
</feature>
<dbReference type="PROSITE" id="PS00107">
    <property type="entry name" value="PROTEIN_KINASE_ATP"/>
    <property type="match status" value="1"/>
</dbReference>
<dbReference type="GO" id="GO:0004674">
    <property type="term" value="F:protein serine/threonine kinase activity"/>
    <property type="evidence" value="ECO:0007669"/>
    <property type="project" value="UniProtKB-KW"/>
</dbReference>
<keyword evidence="2" id="KW-0808">Transferase</keyword>
<feature type="chain" id="PRO_5042097200" description="Cysteine-rich receptor-like protein kinase" evidence="12">
    <location>
        <begin position="26"/>
        <end position="631"/>
    </location>
</feature>
<evidence type="ECO:0000256" key="5">
    <source>
        <dbReference type="ARBA" id="ARBA00022741"/>
    </source>
</evidence>
<evidence type="ECO:0000256" key="1">
    <source>
        <dbReference type="ARBA" id="ARBA00022527"/>
    </source>
</evidence>
<dbReference type="Gene3D" id="1.10.510.10">
    <property type="entry name" value="Transferase(Phosphotransferase) domain 1"/>
    <property type="match status" value="1"/>
</dbReference>
<dbReference type="Gene3D" id="3.30.200.20">
    <property type="entry name" value="Phosphorylase Kinase, domain 1"/>
    <property type="match status" value="1"/>
</dbReference>
<keyword evidence="11" id="KW-0812">Transmembrane</keyword>
<keyword evidence="6" id="KW-0418">Kinase</keyword>
<evidence type="ECO:0000259" key="14">
    <source>
        <dbReference type="PROSITE" id="PS51473"/>
    </source>
</evidence>
<dbReference type="InterPro" id="IPR008271">
    <property type="entry name" value="Ser/Thr_kinase_AS"/>
</dbReference>
<evidence type="ECO:0000256" key="6">
    <source>
        <dbReference type="ARBA" id="ARBA00022777"/>
    </source>
</evidence>
<feature type="domain" description="Gnk2-homologous" evidence="14">
    <location>
        <begin position="147"/>
        <end position="252"/>
    </location>
</feature>
<dbReference type="Gene3D" id="3.30.430.20">
    <property type="entry name" value="Gnk2 domain, C-X8-C-X2-C motif"/>
    <property type="match status" value="2"/>
</dbReference>
<evidence type="ECO:0000256" key="2">
    <source>
        <dbReference type="ARBA" id="ARBA00022679"/>
    </source>
</evidence>
<dbReference type="EMBL" id="JAWXYG010000003">
    <property type="protein sequence ID" value="KAK4278124.1"/>
    <property type="molecule type" value="Genomic_DNA"/>
</dbReference>
<keyword evidence="9" id="KW-0325">Glycoprotein</keyword>
<dbReference type="FunFam" id="1.10.510.10:FF:000336">
    <property type="entry name" value="Cysteine-rich receptor-like protein kinase 2"/>
    <property type="match status" value="1"/>
</dbReference>
<evidence type="ECO:0000313" key="15">
    <source>
        <dbReference type="EMBL" id="KAK4278124.1"/>
    </source>
</evidence>
<sequence length="631" mass="70218">MLQPRNLLVPLFIFFSLGILNGVVSEPQTHLLSSECNAYLISNVFQDSNVTIFNQNLNATLQDIKEQISTVQNKHFVTSQQSNGGNPIATLFQCRNYLSVADCVACLNAAAEPIRQCPAGTSGAHVVYDGCFLRFDISSSFFEETTQGFNITSCGNQTIGEAITFTSEAQQMLMNLQRATPTITGFSVATKTQVPNNGPLIYGFAQCIETISQSQCEDCLNSQYNNMQTCLSSSDGRASSNGCFLRFSTSSFFPDNQTIPITPWKKQASSNKGIIIGGVVVGVSLALILIALFAFIIIRRRKNAKMISVPRGDIPGASKLKGPVTFSYNILKTATKNFSKENKIGEGGFGAVYKGTLSNGKVVAIKKLTLHHFNKIDEEFESEVKLISNVHHRNLVRLLGCCSKGHNRILVYEYMKNKSLDIYLYGEKKGYLNWKQRYEVILGIARGLAYLHEEFHVRIIHRDIKTQNILLDDDLQPRIADFGLARLMPEDKTHLSTRFAGTLGYTPPEYAIYGQLSEKVDIYSYGVVVLEIISGENCNNLEVDGDDEGGYLLQRAWNLYERGMHLELVDNALNPNDYDADEVKKVIEIALLCTQPSAETRPTMSEIMVLLQKKGLLESMRPTMPMFIEIT</sequence>
<evidence type="ECO:0008006" key="17">
    <source>
        <dbReference type="Google" id="ProtNLM"/>
    </source>
</evidence>
<gene>
    <name evidence="15" type="ORF">QN277_016015</name>
</gene>
<dbReference type="SMART" id="SM00220">
    <property type="entry name" value="S_TKc"/>
    <property type="match status" value="1"/>
</dbReference>
<dbReference type="InterPro" id="IPR002902">
    <property type="entry name" value="GNK2"/>
</dbReference>
<keyword evidence="1" id="KW-0723">Serine/threonine-protein kinase</keyword>
<dbReference type="PROSITE" id="PS51473">
    <property type="entry name" value="GNK2"/>
    <property type="match status" value="2"/>
</dbReference>
<dbReference type="InterPro" id="IPR052059">
    <property type="entry name" value="CR_Ser/Thr_kinase"/>
</dbReference>
<dbReference type="InterPro" id="IPR000719">
    <property type="entry name" value="Prot_kinase_dom"/>
</dbReference>
<dbReference type="Proteomes" id="UP001293593">
    <property type="component" value="Unassembled WGS sequence"/>
</dbReference>
<dbReference type="SUPFAM" id="SSF56112">
    <property type="entry name" value="Protein kinase-like (PK-like)"/>
    <property type="match status" value="1"/>
</dbReference>
<keyword evidence="16" id="KW-1185">Reference proteome</keyword>
<keyword evidence="11" id="KW-1133">Transmembrane helix</keyword>
<keyword evidence="5 10" id="KW-0547">Nucleotide-binding</keyword>
<evidence type="ECO:0000313" key="16">
    <source>
        <dbReference type="Proteomes" id="UP001293593"/>
    </source>
</evidence>
<keyword evidence="3 12" id="KW-0732">Signal</keyword>
<feature type="binding site" evidence="10">
    <location>
        <position position="367"/>
    </location>
    <ligand>
        <name>ATP</name>
        <dbReference type="ChEBI" id="CHEBI:30616"/>
    </ligand>
</feature>
<keyword evidence="11" id="KW-0472">Membrane</keyword>
<reference evidence="15" key="1">
    <citation type="submission" date="2023-10" db="EMBL/GenBank/DDBJ databases">
        <title>Chromosome-level genome of the transformable northern wattle, Acacia crassicarpa.</title>
        <authorList>
            <person name="Massaro I."/>
            <person name="Sinha N.R."/>
            <person name="Poethig S."/>
            <person name="Leichty A.R."/>
        </authorList>
    </citation>
    <scope>NUCLEOTIDE SEQUENCE</scope>
    <source>
        <strain evidence="15">Acra3RX</strain>
        <tissue evidence="15">Leaf</tissue>
    </source>
</reference>
<dbReference type="InterPro" id="IPR038408">
    <property type="entry name" value="GNK2_sf"/>
</dbReference>
<evidence type="ECO:0000256" key="7">
    <source>
        <dbReference type="ARBA" id="ARBA00022840"/>
    </source>
</evidence>
<dbReference type="AlphaFoldDB" id="A0AAE1MU06"/>
<keyword evidence="8" id="KW-0675">Receptor</keyword>
<evidence type="ECO:0000256" key="8">
    <source>
        <dbReference type="ARBA" id="ARBA00023170"/>
    </source>
</evidence>
<feature type="signal peptide" evidence="12">
    <location>
        <begin position="1"/>
        <end position="25"/>
    </location>
</feature>
<dbReference type="InterPro" id="IPR011009">
    <property type="entry name" value="Kinase-like_dom_sf"/>
</dbReference>
<accession>A0AAE1MU06</accession>
<evidence type="ECO:0000256" key="11">
    <source>
        <dbReference type="SAM" id="Phobius"/>
    </source>
</evidence>
<evidence type="ECO:0000256" key="3">
    <source>
        <dbReference type="ARBA" id="ARBA00022729"/>
    </source>
</evidence>
<dbReference type="CDD" id="cd23509">
    <property type="entry name" value="Gnk2-like"/>
    <property type="match status" value="2"/>
</dbReference>
<comment type="caution">
    <text evidence="15">The sequence shown here is derived from an EMBL/GenBank/DDBJ whole genome shotgun (WGS) entry which is preliminary data.</text>
</comment>
<dbReference type="FunFam" id="3.30.200.20:FF:000177">
    <property type="entry name" value="Cysteine-rich receptor-like protein kinase 2"/>
    <property type="match status" value="1"/>
</dbReference>
<evidence type="ECO:0000256" key="10">
    <source>
        <dbReference type="PROSITE-ProRule" id="PRU10141"/>
    </source>
</evidence>
<evidence type="ECO:0000256" key="12">
    <source>
        <dbReference type="SAM" id="SignalP"/>
    </source>
</evidence>
<dbReference type="InterPro" id="IPR017441">
    <property type="entry name" value="Protein_kinase_ATP_BS"/>
</dbReference>
<dbReference type="Pfam" id="PF00069">
    <property type="entry name" value="Pkinase"/>
    <property type="match status" value="1"/>
</dbReference>
<organism evidence="15 16">
    <name type="scientific">Acacia crassicarpa</name>
    <name type="common">northern wattle</name>
    <dbReference type="NCBI Taxonomy" id="499986"/>
    <lineage>
        <taxon>Eukaryota</taxon>
        <taxon>Viridiplantae</taxon>
        <taxon>Streptophyta</taxon>
        <taxon>Embryophyta</taxon>
        <taxon>Tracheophyta</taxon>
        <taxon>Spermatophyta</taxon>
        <taxon>Magnoliopsida</taxon>
        <taxon>eudicotyledons</taxon>
        <taxon>Gunneridae</taxon>
        <taxon>Pentapetalae</taxon>
        <taxon>rosids</taxon>
        <taxon>fabids</taxon>
        <taxon>Fabales</taxon>
        <taxon>Fabaceae</taxon>
        <taxon>Caesalpinioideae</taxon>
        <taxon>mimosoid clade</taxon>
        <taxon>Acacieae</taxon>
        <taxon>Acacia</taxon>
    </lineage>
</organism>
<keyword evidence="7 10" id="KW-0067">ATP-binding</keyword>
<name>A0AAE1MU06_9FABA</name>
<protein>
    <recommendedName>
        <fullName evidence="17">Cysteine-rich receptor-like protein kinase</fullName>
    </recommendedName>
</protein>
<dbReference type="CDD" id="cd14066">
    <property type="entry name" value="STKc_IRAK"/>
    <property type="match status" value="1"/>
</dbReference>
<dbReference type="PROSITE" id="PS00108">
    <property type="entry name" value="PROTEIN_KINASE_ST"/>
    <property type="match status" value="1"/>
</dbReference>
<evidence type="ECO:0000256" key="4">
    <source>
        <dbReference type="ARBA" id="ARBA00022737"/>
    </source>
</evidence>
<dbReference type="GO" id="GO:0005524">
    <property type="term" value="F:ATP binding"/>
    <property type="evidence" value="ECO:0007669"/>
    <property type="project" value="UniProtKB-UniRule"/>
</dbReference>
<dbReference type="Pfam" id="PF01657">
    <property type="entry name" value="Stress-antifung"/>
    <property type="match status" value="2"/>
</dbReference>
<evidence type="ECO:0000259" key="13">
    <source>
        <dbReference type="PROSITE" id="PS50011"/>
    </source>
</evidence>
<dbReference type="PANTHER" id="PTHR47973">
    <property type="entry name" value="CYSTEINE-RICH RECEPTOR-LIKE PROTEIN KINASE 3"/>
    <property type="match status" value="1"/>
</dbReference>
<dbReference type="FunFam" id="3.30.430.20:FF:000017">
    <property type="entry name" value="Cysteine-rich receptor-like protein kinase 2"/>
    <property type="match status" value="1"/>
</dbReference>
<dbReference type="PROSITE" id="PS50011">
    <property type="entry name" value="PROTEIN_KINASE_DOM"/>
    <property type="match status" value="1"/>
</dbReference>